<sequence length="66" mass="7486">MRHRFLMPTSPGDIAVQAMQRVQAVARLHGWDGKSSVTEWLDRQLTEGNQAKQIVQPWEENSLKGA</sequence>
<reference evidence="1 2" key="1">
    <citation type="submission" date="2019-05" db="EMBL/GenBank/DDBJ databases">
        <title>Complete genome sequence of sixteen phages from Abidjan, cote d'Ivoire, isolated on a single strain of Achromobacter xylosoxidans.</title>
        <authorList>
            <person name="Essoh C."/>
            <person name="Vernadet J.-P."/>
            <person name="Vergnaud G."/>
            <person name="Pourcel C."/>
        </authorList>
    </citation>
    <scope>NUCLEOTIDE SEQUENCE [LARGE SCALE GENOMIC DNA]</scope>
</reference>
<protein>
    <submittedName>
        <fullName evidence="1">Uncharacterized protein</fullName>
    </submittedName>
</protein>
<proteinExistence type="predicted"/>
<keyword evidence="2" id="KW-1185">Reference proteome</keyword>
<gene>
    <name evidence="1" type="ORF">Axy10_037</name>
</gene>
<dbReference type="EMBL" id="MK962629">
    <property type="protein sequence ID" value="QDH83985.1"/>
    <property type="molecule type" value="Genomic_DNA"/>
</dbReference>
<evidence type="ECO:0000313" key="1">
    <source>
        <dbReference type="EMBL" id="QDH83985.1"/>
    </source>
</evidence>
<dbReference type="Proteomes" id="UP000320802">
    <property type="component" value="Segment"/>
</dbReference>
<accession>A0A514CU26</accession>
<name>A0A514CU26_9CAUD</name>
<organism evidence="1 2">
    <name type="scientific">Achromobacter phage vB_AxyP_19-32_Axy10</name>
    <dbReference type="NCBI Taxonomy" id="2591041"/>
    <lineage>
        <taxon>Viruses</taxon>
        <taxon>Duplodnaviria</taxon>
        <taxon>Heunggongvirae</taxon>
        <taxon>Uroviricota</taxon>
        <taxon>Caudoviricetes</taxon>
        <taxon>Schitoviridae</taxon>
        <taxon>Rothmandenesvirinae</taxon>
        <taxon>Pourcelvirus</taxon>
        <taxon>Pourcelvirus Axy10</taxon>
    </lineage>
</organism>
<evidence type="ECO:0000313" key="2">
    <source>
        <dbReference type="Proteomes" id="UP000320802"/>
    </source>
</evidence>